<dbReference type="EMBL" id="JAWXYG010000012">
    <property type="protein sequence ID" value="KAK4256637.1"/>
    <property type="molecule type" value="Genomic_DNA"/>
</dbReference>
<feature type="domain" description="Sieve element occlusion N-terminal" evidence="1">
    <location>
        <begin position="18"/>
        <end position="291"/>
    </location>
</feature>
<feature type="domain" description="Sieve element occlusion C-terminal" evidence="2">
    <location>
        <begin position="459"/>
        <end position="687"/>
    </location>
</feature>
<gene>
    <name evidence="3" type="ORF">QN277_006338</name>
</gene>
<name>A0AAE1ITT2_9FABA</name>
<dbReference type="InterPro" id="IPR039299">
    <property type="entry name" value="SEOA"/>
</dbReference>
<evidence type="ECO:0000259" key="1">
    <source>
        <dbReference type="Pfam" id="PF14576"/>
    </source>
</evidence>
<dbReference type="InterPro" id="IPR027944">
    <property type="entry name" value="SEO_C"/>
</dbReference>
<keyword evidence="4" id="KW-1185">Reference proteome</keyword>
<dbReference type="Pfam" id="PF14576">
    <property type="entry name" value="SEO_N"/>
    <property type="match status" value="1"/>
</dbReference>
<dbReference type="Proteomes" id="UP001293593">
    <property type="component" value="Unassembled WGS sequence"/>
</dbReference>
<dbReference type="GO" id="GO:0010088">
    <property type="term" value="P:phloem development"/>
    <property type="evidence" value="ECO:0007669"/>
    <property type="project" value="InterPro"/>
</dbReference>
<evidence type="ECO:0000313" key="4">
    <source>
        <dbReference type="Proteomes" id="UP001293593"/>
    </source>
</evidence>
<evidence type="ECO:0000313" key="3">
    <source>
        <dbReference type="EMBL" id="KAK4256637.1"/>
    </source>
</evidence>
<dbReference type="PANTHER" id="PTHR33232">
    <property type="entry name" value="PROTEIN SIEVE ELEMENT OCCLUSION B-LIKE"/>
    <property type="match status" value="1"/>
</dbReference>
<dbReference type="Pfam" id="PF14577">
    <property type="entry name" value="SEO_C"/>
    <property type="match status" value="1"/>
</dbReference>
<protein>
    <recommendedName>
        <fullName evidence="5">Protein SIEVE ELEMENT OCCLUSION C</fullName>
    </recommendedName>
</protein>
<reference evidence="3" key="1">
    <citation type="submission" date="2023-10" db="EMBL/GenBank/DDBJ databases">
        <title>Chromosome-level genome of the transformable northern wattle, Acacia crassicarpa.</title>
        <authorList>
            <person name="Massaro I."/>
            <person name="Sinha N.R."/>
            <person name="Poethig S."/>
            <person name="Leichty A.R."/>
        </authorList>
    </citation>
    <scope>NUCLEOTIDE SEQUENCE</scope>
    <source>
        <strain evidence="3">Acra3RX</strain>
        <tissue evidence="3">Leaf</tissue>
    </source>
</reference>
<sequence length="687" mass="78264">MNFLKSQSLSLLSNSTKQDDILIKKLLLTHDPDGRWLDSETMLHAVGNIMFHASTTQGVPSLHFTSISKDDICEIELLGCDEPVGCVIRKISCMIMSKCSVEGDINSKTIALFDLLGNYRWDAKVVLVIAAFAAKYGEFWGLMQLYQCNALAVSVTRLKQLPMDLSSLKPRFKALSLLIKTMMEVAKCIIKFESLPLLYTEQDSDILHVTKFHIYIAVYWITRSIFTCFSQFTEFTTKRHEQVYSDSSILAAWELSSLAYRLSNINNILKGQADLCHQEIVRNLHNRLLSLTDNVQTDNQEFLTLLFPMKDYLPLKDCSTQENIGVSELKNKIVLLLISKPEQLTLEESLLLVQQTSDHPLNDELKDSYKIIWVPLPSSDGWIEAEETSFNILSEFLPWYAIRKPRLLSSAAVKYIKEELNYKEEPQMLVLDSNGRVINSNAIDMIKIWGPRAYPFSASKEAELWEDENLTMKLLIDDINLLLAYWVEEGKNLCIYGSDNLGWIRQFNGKIEELKRQGLQLEAIYVGTNQFSGHVKEIMKTLGNEYSPSNSLLFTKAQFFWLRLESMRRSRMRLGKTSSDQVLAELSALLDIKERNEGWVMIGRGNSSDSIRLQGRQIMECLDQYAEWGDNVEPLGLVGAIKNFLQPPIVEGPCSHSYLVPSSQAQIDGTVLCGVCKRPMKKYVVYE</sequence>
<dbReference type="PANTHER" id="PTHR33232:SF11">
    <property type="entry name" value="PROTEIN SIEVE ELEMENT OCCLUSION C"/>
    <property type="match status" value="1"/>
</dbReference>
<dbReference type="AlphaFoldDB" id="A0AAE1ITT2"/>
<dbReference type="InterPro" id="IPR027942">
    <property type="entry name" value="SEO_N"/>
</dbReference>
<evidence type="ECO:0008006" key="5">
    <source>
        <dbReference type="Google" id="ProtNLM"/>
    </source>
</evidence>
<accession>A0AAE1ITT2</accession>
<proteinExistence type="predicted"/>
<comment type="caution">
    <text evidence="3">The sequence shown here is derived from an EMBL/GenBank/DDBJ whole genome shotgun (WGS) entry which is preliminary data.</text>
</comment>
<evidence type="ECO:0000259" key="2">
    <source>
        <dbReference type="Pfam" id="PF14577"/>
    </source>
</evidence>
<organism evidence="3 4">
    <name type="scientific">Acacia crassicarpa</name>
    <name type="common">northern wattle</name>
    <dbReference type="NCBI Taxonomy" id="499986"/>
    <lineage>
        <taxon>Eukaryota</taxon>
        <taxon>Viridiplantae</taxon>
        <taxon>Streptophyta</taxon>
        <taxon>Embryophyta</taxon>
        <taxon>Tracheophyta</taxon>
        <taxon>Spermatophyta</taxon>
        <taxon>Magnoliopsida</taxon>
        <taxon>eudicotyledons</taxon>
        <taxon>Gunneridae</taxon>
        <taxon>Pentapetalae</taxon>
        <taxon>rosids</taxon>
        <taxon>fabids</taxon>
        <taxon>Fabales</taxon>
        <taxon>Fabaceae</taxon>
        <taxon>Caesalpinioideae</taxon>
        <taxon>mimosoid clade</taxon>
        <taxon>Acacieae</taxon>
        <taxon>Acacia</taxon>
    </lineage>
</organism>